<feature type="transmembrane region" description="Helical" evidence="8">
    <location>
        <begin position="1207"/>
        <end position="1225"/>
    </location>
</feature>
<keyword evidence="11" id="KW-1185">Reference proteome</keyword>
<comment type="subcellular location">
    <subcellularLocation>
        <location evidence="4">Basal cell membrane</location>
        <topology evidence="4">Multi-pass membrane protein</topology>
    </subcellularLocation>
</comment>
<feature type="transmembrane region" description="Helical" evidence="8">
    <location>
        <begin position="733"/>
        <end position="753"/>
    </location>
</feature>
<dbReference type="GO" id="GO:0022857">
    <property type="term" value="F:transmembrane transporter activity"/>
    <property type="evidence" value="ECO:0007669"/>
    <property type="project" value="InterPro"/>
</dbReference>
<dbReference type="PANTHER" id="PTHR24064">
    <property type="entry name" value="SOLUTE CARRIER FAMILY 22 MEMBER"/>
    <property type="match status" value="1"/>
</dbReference>
<feature type="transmembrane region" description="Helical" evidence="8">
    <location>
        <begin position="140"/>
        <end position="159"/>
    </location>
</feature>
<dbReference type="InterPro" id="IPR020846">
    <property type="entry name" value="MFS_dom"/>
</dbReference>
<feature type="transmembrane region" description="Helical" evidence="8">
    <location>
        <begin position="561"/>
        <end position="584"/>
    </location>
</feature>
<feature type="transmembrane region" description="Helical" evidence="8">
    <location>
        <begin position="968"/>
        <end position="986"/>
    </location>
</feature>
<feature type="transmembrane region" description="Helical" evidence="8">
    <location>
        <begin position="486"/>
        <end position="506"/>
    </location>
</feature>
<keyword evidence="1 8" id="KW-0812">Transmembrane</keyword>
<evidence type="ECO:0000256" key="5">
    <source>
        <dbReference type="ARBA" id="ARBA00039897"/>
    </source>
</evidence>
<feature type="transmembrane region" description="Helical" evidence="8">
    <location>
        <begin position="225"/>
        <end position="247"/>
    </location>
</feature>
<dbReference type="SUPFAM" id="SSF103473">
    <property type="entry name" value="MFS general substrate transporter"/>
    <property type="match status" value="3"/>
</dbReference>
<feature type="transmembrane region" description="Helical" evidence="8">
    <location>
        <begin position="1265"/>
        <end position="1287"/>
    </location>
</feature>
<feature type="transmembrane region" description="Helical" evidence="8">
    <location>
        <begin position="909"/>
        <end position="930"/>
    </location>
</feature>
<dbReference type="EMBL" id="CAJRST010013335">
    <property type="protein sequence ID" value="CAG5928527.1"/>
    <property type="molecule type" value="Genomic_DNA"/>
</dbReference>
<feature type="transmembrane region" description="Helical" evidence="8">
    <location>
        <begin position="680"/>
        <end position="699"/>
    </location>
</feature>
<keyword evidence="3 8" id="KW-0472">Membrane</keyword>
<proteinExistence type="predicted"/>
<evidence type="ECO:0000256" key="1">
    <source>
        <dbReference type="ARBA" id="ARBA00022692"/>
    </source>
</evidence>
<feature type="transmembrane region" description="Helical" evidence="8">
    <location>
        <begin position="193"/>
        <end position="213"/>
    </location>
</feature>
<feature type="transmembrane region" description="Helical" evidence="8">
    <location>
        <begin position="340"/>
        <end position="358"/>
    </location>
</feature>
<reference evidence="10" key="1">
    <citation type="submission" date="2021-05" db="EMBL/GenBank/DDBJ databases">
        <authorList>
            <person name="Tigano A."/>
        </authorList>
    </citation>
    <scope>NUCLEOTIDE SEQUENCE</scope>
</reference>
<feature type="transmembrane region" description="Helical" evidence="8">
    <location>
        <begin position="937"/>
        <end position="956"/>
    </location>
</feature>
<gene>
    <name evidence="10" type="ORF">MMEN_LOCUS12192</name>
</gene>
<feature type="domain" description="Major facilitator superfamily (MFS) profile" evidence="9">
    <location>
        <begin position="626"/>
        <end position="1050"/>
    </location>
</feature>
<evidence type="ECO:0000256" key="7">
    <source>
        <dbReference type="ARBA" id="ARBA00042362"/>
    </source>
</evidence>
<dbReference type="PROSITE" id="PS50850">
    <property type="entry name" value="MFS"/>
    <property type="match status" value="3"/>
</dbReference>
<feature type="transmembrane region" description="Helical" evidence="8">
    <location>
        <begin position="370"/>
        <end position="391"/>
    </location>
</feature>
<feature type="transmembrane region" description="Helical" evidence="8">
    <location>
        <begin position="1023"/>
        <end position="1045"/>
    </location>
</feature>
<dbReference type="OrthoDB" id="2544694at2759"/>
<protein>
    <recommendedName>
        <fullName evidence="5">Solute carrier family 22 member 6</fullName>
    </recommendedName>
    <alternativeName>
        <fullName evidence="7">Organic anion transporter 1</fullName>
    </alternativeName>
    <alternativeName>
        <fullName evidence="6">Renal organic anion transporter 1</fullName>
    </alternativeName>
</protein>
<feature type="domain" description="Major facilitator superfamily (MFS) profile" evidence="9">
    <location>
        <begin position="85"/>
        <end position="511"/>
    </location>
</feature>
<feature type="transmembrane region" description="Helical" evidence="8">
    <location>
        <begin position="998"/>
        <end position="1017"/>
    </location>
</feature>
<organism evidence="10 11">
    <name type="scientific">Menidia menidia</name>
    <name type="common">Atlantic silverside</name>
    <dbReference type="NCBI Taxonomy" id="238744"/>
    <lineage>
        <taxon>Eukaryota</taxon>
        <taxon>Metazoa</taxon>
        <taxon>Chordata</taxon>
        <taxon>Craniata</taxon>
        <taxon>Vertebrata</taxon>
        <taxon>Euteleostomi</taxon>
        <taxon>Actinopterygii</taxon>
        <taxon>Neopterygii</taxon>
        <taxon>Teleostei</taxon>
        <taxon>Neoteleostei</taxon>
        <taxon>Acanthomorphata</taxon>
        <taxon>Ovalentaria</taxon>
        <taxon>Atherinomorphae</taxon>
        <taxon>Atheriniformes</taxon>
        <taxon>Atherinopsidae</taxon>
        <taxon>Menidiinae</taxon>
        <taxon>Menidia</taxon>
    </lineage>
</organism>
<dbReference type="InterPro" id="IPR005828">
    <property type="entry name" value="MFS_sugar_transport-like"/>
</dbReference>
<feature type="transmembrane region" description="Helical" evidence="8">
    <location>
        <begin position="1380"/>
        <end position="1398"/>
    </location>
</feature>
<feature type="non-terminal residue" evidence="10">
    <location>
        <position position="1"/>
    </location>
</feature>
<evidence type="ECO:0000256" key="2">
    <source>
        <dbReference type="ARBA" id="ARBA00022989"/>
    </source>
</evidence>
<dbReference type="Proteomes" id="UP000677803">
    <property type="component" value="Unassembled WGS sequence"/>
</dbReference>
<feature type="transmembrane region" description="Helical" evidence="8">
    <location>
        <begin position="708"/>
        <end position="727"/>
    </location>
</feature>
<feature type="transmembrane region" description="Helical" evidence="8">
    <location>
        <begin position="403"/>
        <end position="424"/>
    </location>
</feature>
<dbReference type="Gene3D" id="1.20.1250.20">
    <property type="entry name" value="MFS general substrate transporter like domains"/>
    <property type="match status" value="3"/>
</dbReference>
<dbReference type="InterPro" id="IPR036259">
    <property type="entry name" value="MFS_trans_sf"/>
</dbReference>
<evidence type="ECO:0000313" key="11">
    <source>
        <dbReference type="Proteomes" id="UP000677803"/>
    </source>
</evidence>
<sequence length="1565" mass="174777">MKFDSILSEINGFGKFQITLFLIQMLSRITLPCHFLLNNFMAAVPSHHCDISSLEDGGVFGNLTDGEKLAVSIPAERDGTLSSCTMFAKPQYQYLPGSNSSEEAFPVKCQNGWSYDNRTFKSTLVTEWDLVCHRKGMNKATATIFFIGVMIGAPLFGFLSDRFGRRPVLLLSYLSSLTFAVLSAFSMSYVMFIIMRFFTGMSLAGISIISIALNVEWCSIERRTFSGVIISLDWTLGNWMLAGIAFFVNEWRMLILAVTSPLVLAIIAWRWLPESARWLMAKGKTEAAHHYIVQCAKMNNRSKCISTLTPGTLLESAEVQTGNKKYTVLDLFRSPNIRKLAICSGIVWYGVAFTYYGISLNITGFGLNPYLTQFIFASIEMPMKIGVYFCLEKLGRRHCEMAALLSTGVCLFINIFVSIDHVVIRTVVAVIGKSMSEASFTIMFLYTTELYPTVVRQNGLGYTSFMARLGVSISPLVMLLDDVWHLLPAATYCAVAVGSGLLASLLPETLNTQLPEFIEDLEKKRRDVSKEPAVASLSSKMKFDDVLAEVNGFGRFQIRTVFLLVTARITLPFNFLLNNFIGVIPSHHCNLSPLDDGGFFGNLSQEEQLIVSIPFQPDGSPDSCQMFVEPQYHLLLNASKMNDLPTMPCQSGWVYDNTTFKSTLATEWDLVCDKKSVNRATATIFFIGVMIGAAVFGYLSDRFGRKRTLLVSYVITTLCGFATAFSYNFPMFAAMRFLTGFGISGISLVSFVLCAEWVDIKHRTYVCVLMSLDWSFSTVILPGLAYAMNDWRQLTAAVTSPLLVAMMCWRSLPESARWLISNGKVKSAHFHLTECAKVNHREKFLADLKPEVLSKVIVVENEGRTYSYVDLVRTPKMRQLTLLTGIVFGVACTYYGISLNVTGFGVNIYLTQFIYGVTEVPAKAFIIFFLNKIGRRLTQAGTLFLTGLCIFCNMFIPQDQWTGKTTVGALGKMFAEAAFTTVFLYTTELFPTVMRQNGLGYCSFMARVGVSVCPLMMMLDDVWLLLPSTLFTLVAATAALSASFLPETKNVHLPETIEDVEQTSFLGRFTLPCHFMLNNFIAAVPAHHCDISSLDDGGIFKNLTQTQRLTVGIPVQQDGTRSSCQMFVEPQYHLLLNSSNTTDIPTVPCQNGWVYDKTTFKSTLTSQWDLVCDSRGKNRATATIFFIGVMFGAMSFGSLSDRFGRRIMLLVSYVTGMLFAIASAFSTTYVMFAVLRFFTGFCITGIVIISAVLSVEWVDIEHRKLVGVIDSLSWTFGNIAFPTIAYFVTDWRWLTLTVTSPLILAIISWRWMPESARWLIANGKLDRAQMYLKKCAKMNKTEDLDHTLKKETLSTIVVTDEKDRTYSYFDLIRTPKMRRLALRTGTLWFCVATAFYGISFNITGFGLNMYLTQFTYALIELPAKVSVYYLLDKIGRRSTEMGALLLAGLCLGINIFIPKDMAVPRTVVAVIGKGFSSASFATVVLYSSELYPTVVRQNGMGYNSFMARFGVAVAPLILLLDEFWKDLPQVVLCSVALLGGMVARTLAETRNRCLPETIEDIEQMW</sequence>
<evidence type="ECO:0000256" key="8">
    <source>
        <dbReference type="SAM" id="Phobius"/>
    </source>
</evidence>
<dbReference type="Pfam" id="PF00083">
    <property type="entry name" value="Sugar_tr"/>
    <property type="match status" value="2"/>
</dbReference>
<evidence type="ECO:0000256" key="6">
    <source>
        <dbReference type="ARBA" id="ARBA00041768"/>
    </source>
</evidence>
<feature type="transmembrane region" description="Helical" evidence="8">
    <location>
        <begin position="1231"/>
        <end position="1253"/>
    </location>
</feature>
<feature type="domain" description="Major facilitator superfamily (MFS) profile" evidence="9">
    <location>
        <begin position="1126"/>
        <end position="1551"/>
    </location>
</feature>
<keyword evidence="2 8" id="KW-1133">Transmembrane helix</keyword>
<accession>A0A8S4B905</accession>
<feature type="transmembrane region" description="Helical" evidence="8">
    <location>
        <begin position="253"/>
        <end position="272"/>
    </location>
</feature>
<evidence type="ECO:0000259" key="9">
    <source>
        <dbReference type="PROSITE" id="PS50850"/>
    </source>
</evidence>
<dbReference type="FunFam" id="1.20.1250.20:FF:000023">
    <property type="entry name" value="Solute carrier family 22 member 6"/>
    <property type="match status" value="3"/>
</dbReference>
<name>A0A8S4B905_9TELE</name>
<comment type="caution">
    <text evidence="10">The sequence shown here is derived from an EMBL/GenBank/DDBJ whole genome shotgun (WGS) entry which is preliminary data.</text>
</comment>
<feature type="transmembrane region" description="Helical" evidence="8">
    <location>
        <begin position="880"/>
        <end position="897"/>
    </location>
</feature>
<evidence type="ECO:0000256" key="3">
    <source>
        <dbReference type="ARBA" id="ARBA00023136"/>
    </source>
</evidence>
<feature type="transmembrane region" description="Helical" evidence="8">
    <location>
        <begin position="1443"/>
        <end position="1461"/>
    </location>
</feature>
<feature type="transmembrane region" description="Helical" evidence="8">
    <location>
        <begin position="168"/>
        <end position="187"/>
    </location>
</feature>
<evidence type="ECO:0000256" key="4">
    <source>
        <dbReference type="ARBA" id="ARBA00034696"/>
    </source>
</evidence>
<dbReference type="GO" id="GO:0009925">
    <property type="term" value="C:basal plasma membrane"/>
    <property type="evidence" value="ECO:0007669"/>
    <property type="project" value="UniProtKB-SubCell"/>
</dbReference>
<dbReference type="Pfam" id="PF07690">
    <property type="entry name" value="MFS_1"/>
    <property type="match status" value="1"/>
</dbReference>
<evidence type="ECO:0000313" key="10">
    <source>
        <dbReference type="EMBL" id="CAG5928527.1"/>
    </source>
</evidence>
<dbReference type="InterPro" id="IPR011701">
    <property type="entry name" value="MFS"/>
</dbReference>